<accession>A0A1G5KGN7</accession>
<keyword evidence="7 12" id="KW-0560">Oxidoreductase</keyword>
<keyword evidence="9" id="KW-0486">Methionine biosynthesis</keyword>
<evidence type="ECO:0000256" key="1">
    <source>
        <dbReference type="ARBA" id="ARBA00001974"/>
    </source>
</evidence>
<comment type="cofactor">
    <cofactor evidence="1 12">
        <name>FAD</name>
        <dbReference type="ChEBI" id="CHEBI:57692"/>
    </cofactor>
</comment>
<evidence type="ECO:0000256" key="12">
    <source>
        <dbReference type="RuleBase" id="RU003862"/>
    </source>
</evidence>
<dbReference type="InterPro" id="IPR029041">
    <property type="entry name" value="FAD-linked_oxidoreductase-like"/>
</dbReference>
<keyword evidence="4" id="KW-0028">Amino-acid biosynthesis</keyword>
<comment type="pathway">
    <text evidence="10">Amino-acid biosynthesis; L-methionine biosynthesis via de novo pathway.</text>
</comment>
<evidence type="ECO:0000313" key="14">
    <source>
        <dbReference type="Proteomes" id="UP000198636"/>
    </source>
</evidence>
<evidence type="ECO:0000256" key="3">
    <source>
        <dbReference type="ARBA" id="ARBA00006743"/>
    </source>
</evidence>
<protein>
    <recommendedName>
        <fullName evidence="12">Methylenetetrahydrofolate reductase</fullName>
        <ecNumber evidence="12">1.5.1.54</ecNumber>
    </recommendedName>
</protein>
<name>A0A1G5KGN7_9FIRM</name>
<evidence type="ECO:0000256" key="6">
    <source>
        <dbReference type="ARBA" id="ARBA00022827"/>
    </source>
</evidence>
<evidence type="ECO:0000313" key="13">
    <source>
        <dbReference type="EMBL" id="SCY99208.1"/>
    </source>
</evidence>
<dbReference type="Gene3D" id="3.20.20.220">
    <property type="match status" value="1"/>
</dbReference>
<dbReference type="EMBL" id="FMUS01000026">
    <property type="protein sequence ID" value="SCY99208.1"/>
    <property type="molecule type" value="Genomic_DNA"/>
</dbReference>
<dbReference type="NCBIfam" id="TIGR00676">
    <property type="entry name" value="fadh2"/>
    <property type="match status" value="1"/>
</dbReference>
<dbReference type="GO" id="GO:0005829">
    <property type="term" value="C:cytosol"/>
    <property type="evidence" value="ECO:0007669"/>
    <property type="project" value="InterPro"/>
</dbReference>
<gene>
    <name evidence="13" type="ORF">SAMN03080606_03452</name>
</gene>
<dbReference type="GO" id="GO:0106312">
    <property type="term" value="F:methylenetetrahydrofolate reductase (NADH) activity"/>
    <property type="evidence" value="ECO:0007669"/>
    <property type="project" value="UniProtKB-EC"/>
</dbReference>
<comment type="catalytic activity">
    <reaction evidence="11">
        <text>(6S)-5-methyl-5,6,7,8-tetrahydrofolate + NAD(+) = (6R)-5,10-methylene-5,6,7,8-tetrahydrofolate + NADH + H(+)</text>
        <dbReference type="Rhea" id="RHEA:19821"/>
        <dbReference type="ChEBI" id="CHEBI:15378"/>
        <dbReference type="ChEBI" id="CHEBI:15636"/>
        <dbReference type="ChEBI" id="CHEBI:18608"/>
        <dbReference type="ChEBI" id="CHEBI:57540"/>
        <dbReference type="ChEBI" id="CHEBI:57945"/>
        <dbReference type="EC" id="1.5.1.54"/>
    </reaction>
    <physiologicalReaction direction="right-to-left" evidence="11">
        <dbReference type="Rhea" id="RHEA:19823"/>
    </physiologicalReaction>
</comment>
<evidence type="ECO:0000256" key="11">
    <source>
        <dbReference type="ARBA" id="ARBA00048628"/>
    </source>
</evidence>
<evidence type="ECO:0000256" key="5">
    <source>
        <dbReference type="ARBA" id="ARBA00022630"/>
    </source>
</evidence>
<comment type="similarity">
    <text evidence="3 12">Belongs to the methylenetetrahydrofolate reductase family.</text>
</comment>
<keyword evidence="14" id="KW-1185">Reference proteome</keyword>
<organism evidence="13 14">
    <name type="scientific">Alkaliphilus peptidifermentans DSM 18978</name>
    <dbReference type="NCBI Taxonomy" id="1120976"/>
    <lineage>
        <taxon>Bacteria</taxon>
        <taxon>Bacillati</taxon>
        <taxon>Bacillota</taxon>
        <taxon>Clostridia</taxon>
        <taxon>Peptostreptococcales</taxon>
        <taxon>Natronincolaceae</taxon>
        <taxon>Alkaliphilus</taxon>
    </lineage>
</organism>
<evidence type="ECO:0000256" key="2">
    <source>
        <dbReference type="ARBA" id="ARBA00004777"/>
    </source>
</evidence>
<evidence type="ECO:0000256" key="8">
    <source>
        <dbReference type="ARBA" id="ARBA00023027"/>
    </source>
</evidence>
<dbReference type="STRING" id="1120976.SAMN03080606_03452"/>
<dbReference type="Proteomes" id="UP000198636">
    <property type="component" value="Unassembled WGS sequence"/>
</dbReference>
<dbReference type="SUPFAM" id="SSF51730">
    <property type="entry name" value="FAD-linked oxidoreductase"/>
    <property type="match status" value="1"/>
</dbReference>
<sequence length="294" mass="32906">MLIKDIFKEKTVISLEIFPPKPTSPLDTITNMLEEIKDLTPDFISITYGAGGSTKRHTVDIASMVKNKYKIEALAHLTCINSTKDEINRIFQLLKENNIENILALRGDHPDNQPINIEENQDFNYAKDLASYAKSYGGFSLGGACYPEGHLECKNTVENLHHLKEKVDNGLDFLITQLFFDNNLFYNFKEKMELLNIKVPVSAGIMPVINKKQVEKIISLTGASISPKFLKILDKYGDNPSALKEAGIAYATEQIIDLMANEVDGIHLYAMNRPEIAKSIFSSIGSIRKYAANS</sequence>
<dbReference type="CDD" id="cd00537">
    <property type="entry name" value="MTHFR"/>
    <property type="match status" value="1"/>
</dbReference>
<evidence type="ECO:0000256" key="10">
    <source>
        <dbReference type="ARBA" id="ARBA00034478"/>
    </source>
</evidence>
<keyword evidence="5 12" id="KW-0285">Flavoprotein</keyword>
<dbReference type="PANTHER" id="PTHR45754">
    <property type="entry name" value="METHYLENETETRAHYDROFOLATE REDUCTASE"/>
    <property type="match status" value="1"/>
</dbReference>
<proteinExistence type="inferred from homology"/>
<dbReference type="Pfam" id="PF02219">
    <property type="entry name" value="MTHFR"/>
    <property type="match status" value="1"/>
</dbReference>
<dbReference type="GO" id="GO:0035999">
    <property type="term" value="P:tetrahydrofolate interconversion"/>
    <property type="evidence" value="ECO:0007669"/>
    <property type="project" value="UniProtKB-UniPathway"/>
</dbReference>
<reference evidence="13 14" key="1">
    <citation type="submission" date="2016-10" db="EMBL/GenBank/DDBJ databases">
        <authorList>
            <person name="de Groot N.N."/>
        </authorList>
    </citation>
    <scope>NUCLEOTIDE SEQUENCE [LARGE SCALE GENOMIC DNA]</scope>
    <source>
        <strain evidence="13 14">DSM 18978</strain>
    </source>
</reference>
<keyword evidence="8" id="KW-0520">NAD</keyword>
<dbReference type="GO" id="GO:0009086">
    <property type="term" value="P:methionine biosynthetic process"/>
    <property type="evidence" value="ECO:0007669"/>
    <property type="project" value="UniProtKB-KW"/>
</dbReference>
<dbReference type="GO" id="GO:0071949">
    <property type="term" value="F:FAD binding"/>
    <property type="evidence" value="ECO:0007669"/>
    <property type="project" value="TreeGrafter"/>
</dbReference>
<dbReference type="EC" id="1.5.1.54" evidence="12"/>
<dbReference type="UniPathway" id="UPA00193"/>
<evidence type="ECO:0000256" key="4">
    <source>
        <dbReference type="ARBA" id="ARBA00022605"/>
    </source>
</evidence>
<dbReference type="InterPro" id="IPR004620">
    <property type="entry name" value="MTHF_reductase_bac"/>
</dbReference>
<dbReference type="PANTHER" id="PTHR45754:SF3">
    <property type="entry name" value="METHYLENETETRAHYDROFOLATE REDUCTASE (NADPH)"/>
    <property type="match status" value="1"/>
</dbReference>
<dbReference type="OrthoDB" id="9812555at2"/>
<comment type="pathway">
    <text evidence="2 12">One-carbon metabolism; tetrahydrofolate interconversion.</text>
</comment>
<dbReference type="RefSeq" id="WP_091545987.1">
    <property type="nucleotide sequence ID" value="NZ_FMUS01000026.1"/>
</dbReference>
<keyword evidence="6 12" id="KW-0274">FAD</keyword>
<evidence type="ECO:0000256" key="7">
    <source>
        <dbReference type="ARBA" id="ARBA00023002"/>
    </source>
</evidence>
<dbReference type="AlphaFoldDB" id="A0A1G5KGN7"/>
<evidence type="ECO:0000256" key="9">
    <source>
        <dbReference type="ARBA" id="ARBA00023167"/>
    </source>
</evidence>
<dbReference type="InterPro" id="IPR003171">
    <property type="entry name" value="Mehydrof_redctse-like"/>
</dbReference>